<dbReference type="OrthoDB" id="412814at2759"/>
<gene>
    <name evidence="9" type="ORF">BJ684DRAFT_18812</name>
</gene>
<dbReference type="InterPro" id="IPR037151">
    <property type="entry name" value="AlkB-like_sf"/>
</dbReference>
<feature type="domain" description="Fe2OG dioxygenase" evidence="8">
    <location>
        <begin position="99"/>
        <end position="230"/>
    </location>
</feature>
<comment type="subcellular location">
    <subcellularLocation>
        <location evidence="1">Nucleus</location>
    </subcellularLocation>
</comment>
<organism evidence="9 10">
    <name type="scientific">Piptocephalis cylindrospora</name>
    <dbReference type="NCBI Taxonomy" id="1907219"/>
    <lineage>
        <taxon>Eukaryota</taxon>
        <taxon>Fungi</taxon>
        <taxon>Fungi incertae sedis</taxon>
        <taxon>Zoopagomycota</taxon>
        <taxon>Zoopagomycotina</taxon>
        <taxon>Zoopagomycetes</taxon>
        <taxon>Zoopagales</taxon>
        <taxon>Piptocephalidaceae</taxon>
        <taxon>Piptocephalis</taxon>
    </lineage>
</organism>
<accession>A0A4P9Y731</accession>
<dbReference type="PROSITE" id="PS51471">
    <property type="entry name" value="FE2OG_OXY"/>
    <property type="match status" value="1"/>
</dbReference>
<dbReference type="InterPro" id="IPR027450">
    <property type="entry name" value="AlkB-like"/>
</dbReference>
<evidence type="ECO:0000256" key="2">
    <source>
        <dbReference type="ARBA" id="ARBA00007879"/>
    </source>
</evidence>
<evidence type="ECO:0000313" key="10">
    <source>
        <dbReference type="Proteomes" id="UP000267251"/>
    </source>
</evidence>
<evidence type="ECO:0000256" key="7">
    <source>
        <dbReference type="ARBA" id="ARBA00023242"/>
    </source>
</evidence>
<protein>
    <submittedName>
        <fullName evidence="9">Putative alpha-ketoglutarate-dependent dioxygenase ABH6-like protein</fullName>
    </submittedName>
</protein>
<keyword evidence="3" id="KW-0479">Metal-binding</keyword>
<evidence type="ECO:0000256" key="6">
    <source>
        <dbReference type="ARBA" id="ARBA00023004"/>
    </source>
</evidence>
<comment type="similarity">
    <text evidence="2">Belongs to the alkB family.</text>
</comment>
<dbReference type="InterPro" id="IPR005123">
    <property type="entry name" value="Oxoglu/Fe-dep_dioxygenase_dom"/>
</dbReference>
<proteinExistence type="inferred from homology"/>
<evidence type="ECO:0000259" key="8">
    <source>
        <dbReference type="PROSITE" id="PS51471"/>
    </source>
</evidence>
<dbReference type="SUPFAM" id="SSF51197">
    <property type="entry name" value="Clavaminate synthase-like"/>
    <property type="match status" value="1"/>
</dbReference>
<evidence type="ECO:0000313" key="9">
    <source>
        <dbReference type="EMBL" id="RKP14803.1"/>
    </source>
</evidence>
<dbReference type="PANTHER" id="PTHR46030:SF1">
    <property type="entry name" value="ALPHA-KETOGLUTARATE-DEPENDENT DIOXYGENASE ALKB HOMOLOG 6"/>
    <property type="match status" value="1"/>
</dbReference>
<dbReference type="InterPro" id="IPR032862">
    <property type="entry name" value="ALKBH6"/>
</dbReference>
<keyword evidence="10" id="KW-1185">Reference proteome</keyword>
<evidence type="ECO:0000256" key="4">
    <source>
        <dbReference type="ARBA" id="ARBA00022964"/>
    </source>
</evidence>
<keyword evidence="6" id="KW-0408">Iron</keyword>
<dbReference type="Pfam" id="PF13532">
    <property type="entry name" value="2OG-FeII_Oxy_2"/>
    <property type="match status" value="1"/>
</dbReference>
<sequence length="241" mass="27037">MPSSPLKSPLEPYALTHPTLPKGLYYIPDFITEDEEAQLARKVTEAPRSKWVTLSRRRLQTYGGTPHAKGTILEPLPSWTQVPFDRFRALGIFTKVSYHPNHLLVNEYLAGQGIMPHEDGPYYLPTVATITLGSYTVLDLYPPNPTFPEKGPAASILLERCSLVILSGEAYTAWRHGIAERSSDDRVIGTAKDDLDRWVDPSTLPSSPTRDFSQILSRGTRISLTYRQVAKPIRIPRALLR</sequence>
<dbReference type="PANTHER" id="PTHR46030">
    <property type="entry name" value="ALPHA-KETOGLUTARATE-DEPENDENT DIOXYGENASE ALKB HOMOLOG 6"/>
    <property type="match status" value="1"/>
</dbReference>
<dbReference type="EMBL" id="KZ987789">
    <property type="protein sequence ID" value="RKP14803.1"/>
    <property type="molecule type" value="Genomic_DNA"/>
</dbReference>
<dbReference type="GO" id="GO:0051213">
    <property type="term" value="F:dioxygenase activity"/>
    <property type="evidence" value="ECO:0007669"/>
    <property type="project" value="UniProtKB-KW"/>
</dbReference>
<dbReference type="Gene3D" id="2.60.120.590">
    <property type="entry name" value="Alpha-ketoglutarate-dependent dioxygenase AlkB-like"/>
    <property type="match status" value="1"/>
</dbReference>
<dbReference type="AlphaFoldDB" id="A0A4P9Y731"/>
<name>A0A4P9Y731_9FUNG</name>
<dbReference type="GO" id="GO:0005634">
    <property type="term" value="C:nucleus"/>
    <property type="evidence" value="ECO:0007669"/>
    <property type="project" value="UniProtKB-SubCell"/>
</dbReference>
<evidence type="ECO:0000256" key="3">
    <source>
        <dbReference type="ARBA" id="ARBA00022723"/>
    </source>
</evidence>
<evidence type="ECO:0000256" key="1">
    <source>
        <dbReference type="ARBA" id="ARBA00004123"/>
    </source>
</evidence>
<dbReference type="Proteomes" id="UP000267251">
    <property type="component" value="Unassembled WGS sequence"/>
</dbReference>
<evidence type="ECO:0000256" key="5">
    <source>
        <dbReference type="ARBA" id="ARBA00023002"/>
    </source>
</evidence>
<keyword evidence="7" id="KW-0539">Nucleus</keyword>
<reference evidence="10" key="1">
    <citation type="journal article" date="2018" name="Nat. Microbiol.">
        <title>Leveraging single-cell genomics to expand the fungal tree of life.</title>
        <authorList>
            <person name="Ahrendt S.R."/>
            <person name="Quandt C.A."/>
            <person name="Ciobanu D."/>
            <person name="Clum A."/>
            <person name="Salamov A."/>
            <person name="Andreopoulos B."/>
            <person name="Cheng J.F."/>
            <person name="Woyke T."/>
            <person name="Pelin A."/>
            <person name="Henrissat B."/>
            <person name="Reynolds N.K."/>
            <person name="Benny G.L."/>
            <person name="Smith M.E."/>
            <person name="James T.Y."/>
            <person name="Grigoriev I.V."/>
        </authorList>
    </citation>
    <scope>NUCLEOTIDE SEQUENCE [LARGE SCALE GENOMIC DNA]</scope>
</reference>
<dbReference type="GO" id="GO:0046872">
    <property type="term" value="F:metal ion binding"/>
    <property type="evidence" value="ECO:0007669"/>
    <property type="project" value="UniProtKB-KW"/>
</dbReference>
<keyword evidence="5" id="KW-0560">Oxidoreductase</keyword>
<keyword evidence="4 9" id="KW-0223">Dioxygenase</keyword>